<dbReference type="InterPro" id="IPR025724">
    <property type="entry name" value="GAG-pre-integrase_dom"/>
</dbReference>
<sequence>MARHGVPMSIISNRNSYFTSRFWQSLQKALGTRLDLSVVYHPKTDGQSERTIQILEDMLRACAIDFDGNWDTHLPLVEFSYNNSYHTSVKCTPFEALYGRRCRTPIAWAEERLKAVQDHQKSYADNRRKPLEFSVGEKVLLKAVNLERRSTSVRETEQILLHYDSTRDLYPITQKPSSQTPVVLLSFSSTAWHRCLGHLGDDVLRHLESRNLISCHKLKLPALCHAGQLGKKAKLSFYNFESLVDSVLEIIHSDIWTSPIPSESGIKYYAIFLDHFSLWIVTMMANMTTPVSMNFFSKMAYNFGFLALVLRNGMQNGKSERMLPTINNPIRTLLFQAYIPPSY</sequence>
<dbReference type="GO" id="GO:0003676">
    <property type="term" value="F:nucleic acid binding"/>
    <property type="evidence" value="ECO:0007669"/>
    <property type="project" value="InterPro"/>
</dbReference>
<dbReference type="InterPro" id="IPR050951">
    <property type="entry name" value="Retrovirus_Pol_polyprotein"/>
</dbReference>
<evidence type="ECO:0000313" key="2">
    <source>
        <dbReference type="EMBL" id="GEX76776.1"/>
    </source>
</evidence>
<dbReference type="GO" id="GO:0003964">
    <property type="term" value="F:RNA-directed DNA polymerase activity"/>
    <property type="evidence" value="ECO:0007669"/>
    <property type="project" value="UniProtKB-KW"/>
</dbReference>
<organism evidence="2">
    <name type="scientific">Tanacetum cinerariifolium</name>
    <name type="common">Dalmatian daisy</name>
    <name type="synonym">Chrysanthemum cinerariifolium</name>
    <dbReference type="NCBI Taxonomy" id="118510"/>
    <lineage>
        <taxon>Eukaryota</taxon>
        <taxon>Viridiplantae</taxon>
        <taxon>Streptophyta</taxon>
        <taxon>Embryophyta</taxon>
        <taxon>Tracheophyta</taxon>
        <taxon>Spermatophyta</taxon>
        <taxon>Magnoliopsida</taxon>
        <taxon>eudicotyledons</taxon>
        <taxon>Gunneridae</taxon>
        <taxon>Pentapetalae</taxon>
        <taxon>asterids</taxon>
        <taxon>campanulids</taxon>
        <taxon>Asterales</taxon>
        <taxon>Asteraceae</taxon>
        <taxon>Asteroideae</taxon>
        <taxon>Anthemideae</taxon>
        <taxon>Anthemidinae</taxon>
        <taxon>Tanacetum</taxon>
    </lineage>
</organism>
<dbReference type="GO" id="GO:0015074">
    <property type="term" value="P:DNA integration"/>
    <property type="evidence" value="ECO:0007669"/>
    <property type="project" value="InterPro"/>
</dbReference>
<keyword evidence="2" id="KW-0548">Nucleotidyltransferase</keyword>
<keyword evidence="2" id="KW-0695">RNA-directed DNA polymerase</keyword>
<dbReference type="Pfam" id="PF13976">
    <property type="entry name" value="gag_pre-integrs"/>
    <property type="match status" value="1"/>
</dbReference>
<dbReference type="PROSITE" id="PS50994">
    <property type="entry name" value="INTEGRASE"/>
    <property type="match status" value="1"/>
</dbReference>
<dbReference type="SUPFAM" id="SSF53098">
    <property type="entry name" value="Ribonuclease H-like"/>
    <property type="match status" value="2"/>
</dbReference>
<evidence type="ECO:0000259" key="1">
    <source>
        <dbReference type="PROSITE" id="PS50994"/>
    </source>
</evidence>
<dbReference type="PANTHER" id="PTHR37984:SF5">
    <property type="entry name" value="PROTEIN NYNRIN-LIKE"/>
    <property type="match status" value="1"/>
</dbReference>
<feature type="domain" description="Integrase catalytic" evidence="1">
    <location>
        <begin position="1"/>
        <end position="101"/>
    </location>
</feature>
<dbReference type="PANTHER" id="PTHR37984">
    <property type="entry name" value="PROTEIN CBG26694"/>
    <property type="match status" value="1"/>
</dbReference>
<dbReference type="EMBL" id="BKCJ010128792">
    <property type="protein sequence ID" value="GEX76776.1"/>
    <property type="molecule type" value="Genomic_DNA"/>
</dbReference>
<gene>
    <name evidence="2" type="ORF">Tci_348751</name>
</gene>
<keyword evidence="2" id="KW-0808">Transferase</keyword>
<reference evidence="2" key="1">
    <citation type="journal article" date="2019" name="Sci. Rep.">
        <title>Draft genome of Tanacetum cinerariifolium, the natural source of mosquito coil.</title>
        <authorList>
            <person name="Yamashiro T."/>
            <person name="Shiraishi A."/>
            <person name="Satake H."/>
            <person name="Nakayama K."/>
        </authorList>
    </citation>
    <scope>NUCLEOTIDE SEQUENCE</scope>
</reference>
<dbReference type="InterPro" id="IPR012337">
    <property type="entry name" value="RNaseH-like_sf"/>
</dbReference>
<proteinExistence type="predicted"/>
<protein>
    <submittedName>
        <fullName evidence="2">Putative reverse transcriptase domain-containing protein</fullName>
    </submittedName>
</protein>
<dbReference type="InterPro" id="IPR036397">
    <property type="entry name" value="RNaseH_sf"/>
</dbReference>
<name>A0A699HBN1_TANCI</name>
<accession>A0A699HBN1</accession>
<dbReference type="Gene3D" id="3.30.420.10">
    <property type="entry name" value="Ribonuclease H-like superfamily/Ribonuclease H"/>
    <property type="match status" value="1"/>
</dbReference>
<dbReference type="AlphaFoldDB" id="A0A699HBN1"/>
<comment type="caution">
    <text evidence="2">The sequence shown here is derived from an EMBL/GenBank/DDBJ whole genome shotgun (WGS) entry which is preliminary data.</text>
</comment>
<dbReference type="InterPro" id="IPR001584">
    <property type="entry name" value="Integrase_cat-core"/>
</dbReference>